<feature type="compositionally biased region" description="Polar residues" evidence="1">
    <location>
        <begin position="135"/>
        <end position="145"/>
    </location>
</feature>
<evidence type="ECO:0000313" key="3">
    <source>
        <dbReference type="Proteomes" id="UP000465846"/>
    </source>
</evidence>
<dbReference type="RefSeq" id="WP_163487159.1">
    <property type="nucleotide sequence ID" value="NZ_CP048739.1"/>
</dbReference>
<proteinExistence type="predicted"/>
<protein>
    <submittedName>
        <fullName evidence="2">Uncharacterized protein</fullName>
    </submittedName>
</protein>
<reference evidence="2 3" key="1">
    <citation type="submission" date="2020-02" db="EMBL/GenBank/DDBJ databases">
        <title>Whole genome sequence of Halogeometricum borinquense strain wsp4.</title>
        <authorList>
            <person name="Verma D.K."/>
            <person name="Gopal K."/>
            <person name="Prasad E.S."/>
        </authorList>
    </citation>
    <scope>NUCLEOTIDE SEQUENCE [LARGE SCALE GENOMIC DNA]</scope>
    <source>
        <strain evidence="3">wsp4</strain>
    </source>
</reference>
<accession>A0A6C0UNA6</accession>
<organism evidence="2 3">
    <name type="scientific">Halogeometricum borinquense</name>
    <dbReference type="NCBI Taxonomy" id="60847"/>
    <lineage>
        <taxon>Archaea</taxon>
        <taxon>Methanobacteriati</taxon>
        <taxon>Methanobacteriota</taxon>
        <taxon>Stenosarchaea group</taxon>
        <taxon>Halobacteria</taxon>
        <taxon>Halobacteriales</taxon>
        <taxon>Haloferacaceae</taxon>
        <taxon>Halogeometricum</taxon>
    </lineage>
</organism>
<gene>
    <name evidence="2" type="ORF">G3I44_14410</name>
</gene>
<feature type="region of interest" description="Disordered" evidence="1">
    <location>
        <begin position="124"/>
        <end position="173"/>
    </location>
</feature>
<dbReference type="Proteomes" id="UP000465846">
    <property type="component" value="Chromosome"/>
</dbReference>
<dbReference type="EMBL" id="CP048739">
    <property type="protein sequence ID" value="QIB75379.1"/>
    <property type="molecule type" value="Genomic_DNA"/>
</dbReference>
<dbReference type="GeneID" id="44080617"/>
<evidence type="ECO:0000256" key="1">
    <source>
        <dbReference type="SAM" id="MobiDB-lite"/>
    </source>
</evidence>
<evidence type="ECO:0000313" key="2">
    <source>
        <dbReference type="EMBL" id="QIB75379.1"/>
    </source>
</evidence>
<sequence length="173" mass="20062">MVKEDFTFDAFYGAYHGGFTQDYNQTSRGKHPFIRLMGLPRKKEFPFPLQDKNIIRIEAPEGSTVRILRPTDDVPRVNMERTIWHALMNAVGEQAQDQSSQVEQLKKQLTQKDKRIRDLEEKLNEREERNRTTESTGLQCPSCLQNHGRDGWKNNDGQCPDCGTKHPKFKEGN</sequence>
<name>A0A6C0UNA6_9EURY</name>
<dbReference type="AlphaFoldDB" id="A0A6C0UNA6"/>